<dbReference type="AlphaFoldDB" id="A0A0F9N628"/>
<dbReference type="Gene3D" id="3.40.50.2000">
    <property type="entry name" value="Glycogen Phosphorylase B"/>
    <property type="match status" value="2"/>
</dbReference>
<feature type="domain" description="Glycosyltransferase subfamily 4-like N-terminal" evidence="2">
    <location>
        <begin position="23"/>
        <end position="198"/>
    </location>
</feature>
<evidence type="ECO:0008006" key="4">
    <source>
        <dbReference type="Google" id="ProtNLM"/>
    </source>
</evidence>
<comment type="caution">
    <text evidence="3">The sequence shown here is derived from an EMBL/GenBank/DDBJ whole genome shotgun (WGS) entry which is preliminary data.</text>
</comment>
<dbReference type="PANTHER" id="PTHR45947">
    <property type="entry name" value="SULFOQUINOVOSYL TRANSFERASE SQD2"/>
    <property type="match status" value="1"/>
</dbReference>
<gene>
    <name evidence="3" type="ORF">LCGC14_1068790</name>
</gene>
<dbReference type="InterPro" id="IPR050194">
    <property type="entry name" value="Glycosyltransferase_grp1"/>
</dbReference>
<feature type="domain" description="Glycosyl transferase family 1" evidence="1">
    <location>
        <begin position="211"/>
        <end position="361"/>
    </location>
</feature>
<protein>
    <recommendedName>
        <fullName evidence="4">Glycosyltransferase subfamily 4-like N-terminal domain-containing protein</fullName>
    </recommendedName>
</protein>
<dbReference type="Pfam" id="PF13439">
    <property type="entry name" value="Glyco_transf_4"/>
    <property type="match status" value="1"/>
</dbReference>
<dbReference type="GO" id="GO:0016757">
    <property type="term" value="F:glycosyltransferase activity"/>
    <property type="evidence" value="ECO:0007669"/>
    <property type="project" value="InterPro"/>
</dbReference>
<evidence type="ECO:0000259" key="2">
    <source>
        <dbReference type="Pfam" id="PF13439"/>
    </source>
</evidence>
<dbReference type="Pfam" id="PF00534">
    <property type="entry name" value="Glycos_transf_1"/>
    <property type="match status" value="1"/>
</dbReference>
<dbReference type="EMBL" id="LAZR01004588">
    <property type="protein sequence ID" value="KKN07277.1"/>
    <property type="molecule type" value="Genomic_DNA"/>
</dbReference>
<evidence type="ECO:0000259" key="1">
    <source>
        <dbReference type="Pfam" id="PF00534"/>
    </source>
</evidence>
<dbReference type="PANTHER" id="PTHR45947:SF15">
    <property type="entry name" value="TEICHURONIC ACID BIOSYNTHESIS GLYCOSYLTRANSFERASE TUAC-RELATED"/>
    <property type="match status" value="1"/>
</dbReference>
<reference evidence="3" key="1">
    <citation type="journal article" date="2015" name="Nature">
        <title>Complex archaea that bridge the gap between prokaryotes and eukaryotes.</title>
        <authorList>
            <person name="Spang A."/>
            <person name="Saw J.H."/>
            <person name="Jorgensen S.L."/>
            <person name="Zaremba-Niedzwiedzka K."/>
            <person name="Martijn J."/>
            <person name="Lind A.E."/>
            <person name="van Eijk R."/>
            <person name="Schleper C."/>
            <person name="Guy L."/>
            <person name="Ettema T.J."/>
        </authorList>
    </citation>
    <scope>NUCLEOTIDE SEQUENCE</scope>
</reference>
<proteinExistence type="predicted"/>
<sequence length="386" mass="44717">MNILRICYEYPPPWDGLTPGPFEISLAQIKKGHKIIFLAGGSSNDPYAKKDGIEVKRIGKSLPTYLFGLFFYFDIKLIYYVWKILKTKRIDVIHFHGNTAFWFNVLRLLGFYKKIPYISHAHKSGLKNFKTFWKKSNYLNKTKALFIWPLMVVQDFLTVKTANAIIAVSQSEKDIFINDYKCPSERVFVIENGVNVKRFAFRTKNGSDILNIIFVGILGERKNVEKIFSVIKALAEKGTSPILTLVGRGDKNYISKLKSISEEFDIDKRIIWKGYIPYPELPKVYVENDILLLLSHAEGLPKVILEAISCGLKVASSRSFYVGGFLNEIVEWVDVEDDEEKIADQIIKALNKEINIERFRQEYSWSKKTEEINKIYKRLIEEMRIK</sequence>
<dbReference type="SUPFAM" id="SSF53756">
    <property type="entry name" value="UDP-Glycosyltransferase/glycogen phosphorylase"/>
    <property type="match status" value="1"/>
</dbReference>
<evidence type="ECO:0000313" key="3">
    <source>
        <dbReference type="EMBL" id="KKN07277.1"/>
    </source>
</evidence>
<name>A0A0F9N628_9ZZZZ</name>
<dbReference type="InterPro" id="IPR001296">
    <property type="entry name" value="Glyco_trans_1"/>
</dbReference>
<dbReference type="InterPro" id="IPR028098">
    <property type="entry name" value="Glyco_trans_4-like_N"/>
</dbReference>
<dbReference type="CDD" id="cd03801">
    <property type="entry name" value="GT4_PimA-like"/>
    <property type="match status" value="1"/>
</dbReference>
<accession>A0A0F9N628</accession>
<organism evidence="3">
    <name type="scientific">marine sediment metagenome</name>
    <dbReference type="NCBI Taxonomy" id="412755"/>
    <lineage>
        <taxon>unclassified sequences</taxon>
        <taxon>metagenomes</taxon>
        <taxon>ecological metagenomes</taxon>
    </lineage>
</organism>